<dbReference type="EMBL" id="DYUD01000017">
    <property type="protein sequence ID" value="HJG88916.1"/>
    <property type="molecule type" value="Genomic_DNA"/>
</dbReference>
<proteinExistence type="inferred from homology"/>
<comment type="similarity">
    <text evidence="2">Belongs to the outer membrane factor (OMF) (TC 1.B.17) family.</text>
</comment>
<evidence type="ECO:0000256" key="8">
    <source>
        <dbReference type="SAM" id="SignalP"/>
    </source>
</evidence>
<evidence type="ECO:0000313" key="10">
    <source>
        <dbReference type="Proteomes" id="UP000757103"/>
    </source>
</evidence>
<evidence type="ECO:0000256" key="4">
    <source>
        <dbReference type="ARBA" id="ARBA00022452"/>
    </source>
</evidence>
<feature type="signal peptide" evidence="8">
    <location>
        <begin position="1"/>
        <end position="21"/>
    </location>
</feature>
<dbReference type="GO" id="GO:0009279">
    <property type="term" value="C:cell outer membrane"/>
    <property type="evidence" value="ECO:0007669"/>
    <property type="project" value="UniProtKB-SubCell"/>
</dbReference>
<organism evidence="9 10">
    <name type="scientific">Barnesiella viscericola</name>
    <dbReference type="NCBI Taxonomy" id="397865"/>
    <lineage>
        <taxon>Bacteria</taxon>
        <taxon>Pseudomonadati</taxon>
        <taxon>Bacteroidota</taxon>
        <taxon>Bacteroidia</taxon>
        <taxon>Bacteroidales</taxon>
        <taxon>Barnesiellaceae</taxon>
        <taxon>Barnesiella</taxon>
    </lineage>
</organism>
<dbReference type="SUPFAM" id="SSF56954">
    <property type="entry name" value="Outer membrane efflux proteins (OEP)"/>
    <property type="match status" value="1"/>
</dbReference>
<dbReference type="GO" id="GO:1990281">
    <property type="term" value="C:efflux pump complex"/>
    <property type="evidence" value="ECO:0007669"/>
    <property type="project" value="TreeGrafter"/>
</dbReference>
<keyword evidence="7" id="KW-0998">Cell outer membrane</keyword>
<name>A0A921MRR6_9BACT</name>
<comment type="caution">
    <text evidence="9">The sequence shown here is derived from an EMBL/GenBank/DDBJ whole genome shotgun (WGS) entry which is preliminary data.</text>
</comment>
<evidence type="ECO:0000256" key="7">
    <source>
        <dbReference type="ARBA" id="ARBA00023237"/>
    </source>
</evidence>
<dbReference type="Pfam" id="PF02321">
    <property type="entry name" value="OEP"/>
    <property type="match status" value="2"/>
</dbReference>
<dbReference type="Proteomes" id="UP000757103">
    <property type="component" value="Unassembled WGS sequence"/>
</dbReference>
<keyword evidence="3" id="KW-0813">Transport</keyword>
<accession>A0A921MRR6</accession>
<dbReference type="PANTHER" id="PTHR30026">
    <property type="entry name" value="OUTER MEMBRANE PROTEIN TOLC"/>
    <property type="match status" value="1"/>
</dbReference>
<reference evidence="9" key="2">
    <citation type="submission" date="2021-09" db="EMBL/GenBank/DDBJ databases">
        <authorList>
            <person name="Gilroy R."/>
        </authorList>
    </citation>
    <scope>NUCLEOTIDE SEQUENCE</scope>
    <source>
        <strain evidence="9">CHK121-7720</strain>
    </source>
</reference>
<dbReference type="GO" id="GO:0015288">
    <property type="term" value="F:porin activity"/>
    <property type="evidence" value="ECO:0007669"/>
    <property type="project" value="TreeGrafter"/>
</dbReference>
<evidence type="ECO:0000256" key="6">
    <source>
        <dbReference type="ARBA" id="ARBA00023136"/>
    </source>
</evidence>
<dbReference type="GO" id="GO:0015562">
    <property type="term" value="F:efflux transmembrane transporter activity"/>
    <property type="evidence" value="ECO:0007669"/>
    <property type="project" value="InterPro"/>
</dbReference>
<reference evidence="9" key="1">
    <citation type="journal article" date="2021" name="PeerJ">
        <title>Extensive microbial diversity within the chicken gut microbiome revealed by metagenomics and culture.</title>
        <authorList>
            <person name="Gilroy R."/>
            <person name="Ravi A."/>
            <person name="Getino M."/>
            <person name="Pursley I."/>
            <person name="Horton D.L."/>
            <person name="Alikhan N.F."/>
            <person name="Baker D."/>
            <person name="Gharbi K."/>
            <person name="Hall N."/>
            <person name="Watson M."/>
            <person name="Adriaenssens E.M."/>
            <person name="Foster-Nyarko E."/>
            <person name="Jarju S."/>
            <person name="Secka A."/>
            <person name="Antonio M."/>
            <person name="Oren A."/>
            <person name="Chaudhuri R.R."/>
            <person name="La Ragione R."/>
            <person name="Hildebrand F."/>
            <person name="Pallen M.J."/>
        </authorList>
    </citation>
    <scope>NUCLEOTIDE SEQUENCE</scope>
    <source>
        <strain evidence="9">CHK121-7720</strain>
    </source>
</reference>
<dbReference type="PANTHER" id="PTHR30026:SF20">
    <property type="entry name" value="OUTER MEMBRANE PROTEIN TOLC"/>
    <property type="match status" value="1"/>
</dbReference>
<comment type="subcellular location">
    <subcellularLocation>
        <location evidence="1">Cell outer membrane</location>
    </subcellularLocation>
</comment>
<evidence type="ECO:0000313" key="9">
    <source>
        <dbReference type="EMBL" id="HJG88916.1"/>
    </source>
</evidence>
<dbReference type="Gene3D" id="1.20.1600.10">
    <property type="entry name" value="Outer membrane efflux proteins (OEP)"/>
    <property type="match status" value="1"/>
</dbReference>
<gene>
    <name evidence="9" type="ORF">K8U91_05510</name>
</gene>
<sequence>MKNLIISTAILTLVCCASLRAQESEEAMPDVWTLQACFDYAHDHSITLQQNRLSIEESSVNTKEAKAQLFPSFDFSTSHNYGNYPLADGSREGNNVYTGTYNLNASWTIFDGKRRNTIKANRLQEKQQQYAFQESLDNLQIEILTDYLQILYAEEAVNICQQTVEVSQQQVERSRELLAAGSISKSDLAQLEAQYSNDKYLLVSAEANRDQLRLNLKQLLELDIDVTMELALPTIDESKVLVPLPDKSTVYATALGFIPSIQSGKLELEVANLNIANAKAGYYPNLSLYAGIGSGHNTDDSGSLGSQLKQGFNESIGLTLSIPIYSQRSNKSAVERARIQQKISVLDLKNQEKELLNQIESAWLDASSAQSQYLAAREQLAATQTSFELTEEQFYLGMKNTVEMLTAKNNWLSAQQEELQSRYMALLNLKLLDYYENKPLTLD</sequence>
<evidence type="ECO:0000256" key="5">
    <source>
        <dbReference type="ARBA" id="ARBA00022692"/>
    </source>
</evidence>
<feature type="chain" id="PRO_5037824634" evidence="8">
    <location>
        <begin position="22"/>
        <end position="443"/>
    </location>
</feature>
<keyword evidence="6" id="KW-0472">Membrane</keyword>
<keyword evidence="8" id="KW-0732">Signal</keyword>
<evidence type="ECO:0000256" key="3">
    <source>
        <dbReference type="ARBA" id="ARBA00022448"/>
    </source>
</evidence>
<evidence type="ECO:0000256" key="2">
    <source>
        <dbReference type="ARBA" id="ARBA00007613"/>
    </source>
</evidence>
<dbReference type="AlphaFoldDB" id="A0A921MRR6"/>
<dbReference type="RefSeq" id="WP_273305941.1">
    <property type="nucleotide sequence ID" value="NZ_DYUD01000017.1"/>
</dbReference>
<protein>
    <submittedName>
        <fullName evidence="9">TolC family protein</fullName>
    </submittedName>
</protein>
<dbReference type="InterPro" id="IPR051906">
    <property type="entry name" value="TolC-like"/>
</dbReference>
<keyword evidence="4" id="KW-1134">Transmembrane beta strand</keyword>
<dbReference type="InterPro" id="IPR003423">
    <property type="entry name" value="OMP_efflux"/>
</dbReference>
<evidence type="ECO:0000256" key="1">
    <source>
        <dbReference type="ARBA" id="ARBA00004442"/>
    </source>
</evidence>
<keyword evidence="5" id="KW-0812">Transmembrane</keyword>